<name>A0ACA9PLZ6_9GLOM</name>
<accession>A0ACA9PLZ6</accession>
<sequence length="154" mass="17905">SSNRRKILHKSERQSLELWKFRIEKNSDLTCSVSQQEGVIGRLFGFTIPIRKEIIRDTLTILFDSIHGTNKDNDYLFTLLSPDPKTSKEQKPIVFLIDYDLAQIKQKNIGKVCKDKEEIINHKLNAIERRKLKEEVLANIKHLMQNDDIATVDS</sequence>
<dbReference type="EMBL" id="CAJVPM010044046">
    <property type="protein sequence ID" value="CAG8713161.1"/>
    <property type="molecule type" value="Genomic_DNA"/>
</dbReference>
<keyword evidence="2" id="KW-1185">Reference proteome</keyword>
<feature type="non-terminal residue" evidence="1">
    <location>
        <position position="154"/>
    </location>
</feature>
<evidence type="ECO:0000313" key="2">
    <source>
        <dbReference type="Proteomes" id="UP000789860"/>
    </source>
</evidence>
<comment type="caution">
    <text evidence="1">The sequence shown here is derived from an EMBL/GenBank/DDBJ whole genome shotgun (WGS) entry which is preliminary data.</text>
</comment>
<reference evidence="1" key="1">
    <citation type="submission" date="2021-06" db="EMBL/GenBank/DDBJ databases">
        <authorList>
            <person name="Kallberg Y."/>
            <person name="Tangrot J."/>
            <person name="Rosling A."/>
        </authorList>
    </citation>
    <scope>NUCLEOTIDE SEQUENCE</scope>
    <source>
        <strain evidence="1">AU212A</strain>
    </source>
</reference>
<feature type="non-terminal residue" evidence="1">
    <location>
        <position position="1"/>
    </location>
</feature>
<dbReference type="Proteomes" id="UP000789860">
    <property type="component" value="Unassembled WGS sequence"/>
</dbReference>
<protein>
    <submittedName>
        <fullName evidence="1">10340_t:CDS:1</fullName>
    </submittedName>
</protein>
<proteinExistence type="predicted"/>
<gene>
    <name evidence="1" type="ORF">SCALOS_LOCUS10951</name>
</gene>
<organism evidence="1 2">
    <name type="scientific">Scutellospora calospora</name>
    <dbReference type="NCBI Taxonomy" id="85575"/>
    <lineage>
        <taxon>Eukaryota</taxon>
        <taxon>Fungi</taxon>
        <taxon>Fungi incertae sedis</taxon>
        <taxon>Mucoromycota</taxon>
        <taxon>Glomeromycotina</taxon>
        <taxon>Glomeromycetes</taxon>
        <taxon>Diversisporales</taxon>
        <taxon>Gigasporaceae</taxon>
        <taxon>Scutellospora</taxon>
    </lineage>
</organism>
<evidence type="ECO:0000313" key="1">
    <source>
        <dbReference type="EMBL" id="CAG8713161.1"/>
    </source>
</evidence>